<accession>A0ABR0S4Y8</accession>
<sequence>MAGSYSMSTFSASTRSLHDTPVKKRANIKPLQPTLPSTNTITTTTTTTKTTPCSPRPDSSTLPFGLLLSLTSPRSRQMPRARVAASLDRTKFHAIVHHPAVGSVQYWLTVGAILDGTPGPEHVPRGHWEKLVRLARAVVSEQGAGGMAARIW</sequence>
<comment type="caution">
    <text evidence="2">The sequence shown here is derived from an EMBL/GenBank/DDBJ whole genome shotgun (WGS) entry which is preliminary data.</text>
</comment>
<proteinExistence type="predicted"/>
<evidence type="ECO:0000313" key="2">
    <source>
        <dbReference type="EMBL" id="KAK5987220.1"/>
    </source>
</evidence>
<name>A0ABR0S4Y8_9HYPO</name>
<feature type="compositionally biased region" description="Low complexity" evidence="1">
    <location>
        <begin position="38"/>
        <end position="51"/>
    </location>
</feature>
<protein>
    <submittedName>
        <fullName evidence="2">Uncharacterized protein</fullName>
    </submittedName>
</protein>
<keyword evidence="3" id="KW-1185">Reference proteome</keyword>
<evidence type="ECO:0000313" key="3">
    <source>
        <dbReference type="Proteomes" id="UP001338125"/>
    </source>
</evidence>
<dbReference type="EMBL" id="JAVFKD010000016">
    <property type="protein sequence ID" value="KAK5987220.1"/>
    <property type="molecule type" value="Genomic_DNA"/>
</dbReference>
<organism evidence="2 3">
    <name type="scientific">Cladobotryum mycophilum</name>
    <dbReference type="NCBI Taxonomy" id="491253"/>
    <lineage>
        <taxon>Eukaryota</taxon>
        <taxon>Fungi</taxon>
        <taxon>Dikarya</taxon>
        <taxon>Ascomycota</taxon>
        <taxon>Pezizomycotina</taxon>
        <taxon>Sordariomycetes</taxon>
        <taxon>Hypocreomycetidae</taxon>
        <taxon>Hypocreales</taxon>
        <taxon>Hypocreaceae</taxon>
        <taxon>Cladobotryum</taxon>
    </lineage>
</organism>
<gene>
    <name evidence="2" type="ORF">PT974_11344</name>
</gene>
<dbReference type="Proteomes" id="UP001338125">
    <property type="component" value="Unassembled WGS sequence"/>
</dbReference>
<feature type="region of interest" description="Disordered" evidence="1">
    <location>
        <begin position="30"/>
        <end position="59"/>
    </location>
</feature>
<evidence type="ECO:0000256" key="1">
    <source>
        <dbReference type="SAM" id="MobiDB-lite"/>
    </source>
</evidence>
<reference evidence="2 3" key="1">
    <citation type="submission" date="2024-01" db="EMBL/GenBank/DDBJ databases">
        <title>Complete genome of Cladobotryum mycophilum ATHUM6906.</title>
        <authorList>
            <person name="Christinaki A.C."/>
            <person name="Myridakis A.I."/>
            <person name="Kouvelis V.N."/>
        </authorList>
    </citation>
    <scope>NUCLEOTIDE SEQUENCE [LARGE SCALE GENOMIC DNA]</scope>
    <source>
        <strain evidence="2 3">ATHUM6906</strain>
    </source>
</reference>